<feature type="coiled-coil region" evidence="4">
    <location>
        <begin position="1157"/>
        <end position="1185"/>
    </location>
</feature>
<feature type="region of interest" description="Disordered" evidence="5">
    <location>
        <begin position="1015"/>
        <end position="1041"/>
    </location>
</feature>
<dbReference type="PROSITE" id="PS50005">
    <property type="entry name" value="TPR"/>
    <property type="match status" value="2"/>
</dbReference>
<evidence type="ECO:0000313" key="8">
    <source>
        <dbReference type="Proteomes" id="UP000007796"/>
    </source>
</evidence>
<feature type="compositionally biased region" description="Low complexity" evidence="5">
    <location>
        <begin position="1328"/>
        <end position="1345"/>
    </location>
</feature>
<feature type="compositionally biased region" description="Polar residues" evidence="5">
    <location>
        <begin position="1"/>
        <end position="10"/>
    </location>
</feature>
<feature type="compositionally biased region" description="Low complexity" evidence="5">
    <location>
        <begin position="352"/>
        <end position="362"/>
    </location>
</feature>
<feature type="compositionally biased region" description="Low complexity" evidence="5">
    <location>
        <begin position="289"/>
        <end position="298"/>
    </location>
</feature>
<feature type="repeat" description="TPR" evidence="3">
    <location>
        <begin position="2115"/>
        <end position="2148"/>
    </location>
</feature>
<dbReference type="InterPro" id="IPR011990">
    <property type="entry name" value="TPR-like_helical_dom_sf"/>
</dbReference>
<feature type="compositionally biased region" description="Basic and acidic residues" evidence="5">
    <location>
        <begin position="243"/>
        <end position="262"/>
    </location>
</feature>
<accession>F0XIT8</accession>
<dbReference type="CDD" id="cd00072">
    <property type="entry name" value="GYF"/>
    <property type="match status" value="1"/>
</dbReference>
<evidence type="ECO:0000256" key="1">
    <source>
        <dbReference type="ARBA" id="ARBA00022737"/>
    </source>
</evidence>
<dbReference type="PANTHER" id="PTHR16193">
    <property type="entry name" value="TETRATRICOPEPTIDE REPEAT PROTEIN 27"/>
    <property type="match status" value="1"/>
</dbReference>
<dbReference type="GeneID" id="25975125"/>
<dbReference type="Gene3D" id="3.30.1490.40">
    <property type="match status" value="1"/>
</dbReference>
<name>F0XIT8_GROCL</name>
<evidence type="ECO:0000256" key="3">
    <source>
        <dbReference type="PROSITE-ProRule" id="PRU00339"/>
    </source>
</evidence>
<feature type="compositionally biased region" description="Polar residues" evidence="5">
    <location>
        <begin position="1106"/>
        <end position="1132"/>
    </location>
</feature>
<feature type="region of interest" description="Disordered" evidence="5">
    <location>
        <begin position="1196"/>
        <end position="1362"/>
    </location>
</feature>
<feature type="region of interest" description="Disordered" evidence="5">
    <location>
        <begin position="1082"/>
        <end position="1154"/>
    </location>
</feature>
<dbReference type="SMART" id="SM00444">
    <property type="entry name" value="GYF"/>
    <property type="match status" value="1"/>
</dbReference>
<feature type="region of interest" description="Disordered" evidence="5">
    <location>
        <begin position="1"/>
        <end position="86"/>
    </location>
</feature>
<organism evidence="8">
    <name type="scientific">Grosmannia clavigera (strain kw1407 / UAMH 11150)</name>
    <name type="common">Blue stain fungus</name>
    <name type="synonym">Graphiocladiella clavigera</name>
    <dbReference type="NCBI Taxonomy" id="655863"/>
    <lineage>
        <taxon>Eukaryota</taxon>
        <taxon>Fungi</taxon>
        <taxon>Dikarya</taxon>
        <taxon>Ascomycota</taxon>
        <taxon>Pezizomycotina</taxon>
        <taxon>Sordariomycetes</taxon>
        <taxon>Sordariomycetidae</taxon>
        <taxon>Ophiostomatales</taxon>
        <taxon>Ophiostomataceae</taxon>
        <taxon>Leptographium</taxon>
    </lineage>
</organism>
<dbReference type="PANTHER" id="PTHR16193:SF0">
    <property type="entry name" value="TETRATRICOPEPTIDE REPEAT PROTEIN 27"/>
    <property type="match status" value="1"/>
</dbReference>
<feature type="compositionally biased region" description="Polar residues" evidence="5">
    <location>
        <begin position="193"/>
        <end position="215"/>
    </location>
</feature>
<feature type="compositionally biased region" description="Polar residues" evidence="5">
    <location>
        <begin position="391"/>
        <end position="413"/>
    </location>
</feature>
<feature type="compositionally biased region" description="Low complexity" evidence="5">
    <location>
        <begin position="1202"/>
        <end position="1213"/>
    </location>
</feature>
<feature type="region of interest" description="Disordered" evidence="5">
    <location>
        <begin position="1452"/>
        <end position="1486"/>
    </location>
</feature>
<sequence>MSSNLTPTSFASAAAGQSRGSRSGDGTGDWSRREGRSTNGTLTFRRPITTPSNQAPQTASDVSSALPPLVTETLPAQSPSHPTDRSLRYSRDHLLDLFQANGNESADASNLFVSGWNPTQVNGTARGWGKSLDGTVPQDPTVCWDAAGSIKPIGLQDMSAEDSEMFADINSTLKPQPQKDGGQGPGGVNGRKTSTSVSHGNGSGFNVSSPLSASRPTARRRETSDTNPFPSGAGLISPLTNRAPRDDSSWFGRKGTDQKEPQQFEEPEEDTSPSAAKASGLGTGGRSNTVGGTSSMWGTSTTAAASTAAVGAFGSFALPTVGDKRFGSTRGESRLAHLLPKQDTSETGGPGAKPSSSAAGSANAKESWRLRPRTDTDPFGEDTAPAGGASLDSSQQNANADSQTYQSFGTPMKSTGGDIGVSGLNMGSSMDNDGAASPETNPFRSPPAERGDNDHYQTAAMSSGLEKGMGAIGGGVHDHSSNFGSIRGYPGNAFDGSDRSQTSSVGAKGFTGLGSIAGWGNALNTSTPDRERTVFSSAFGSSLFSPVTGELQSPGFGGGVPGVFGPPTGGGGIGATGSLRGTSKLGSLFPPSMQAQMVGSQDQDGSLNDSVPDLRQTNPLGAIGREAIGIQGRDADMASARPGRGGFFDDLMDPTRAGGSVFASGEQGGQMLASTSSPMLQSQVYDSMSGRPSSDTPLNQPRIMVMPDRMRWVYLDPQGQTQGPFTGLEMNDWYKANFFTADLRVKKVEDTEFEPLGQLIRRIGNSREPFLVPQMGVAHGQPSLSGTFAHGDRGTVIPPLVGAFPSYGRTLTAEEQNNLERRKQEEQYMLARQREMLSVQHHPFPGGRVPPTSATSALHHHSSVHSLQSQPSFGSMTAPIGAGPPAIPGGLSGGQVFFDHPGMLPPTSLPGVSSGSDLLRDDIGAQDRQMLSGLQPTGAVPGPFATQQSTSITNEMTTRSNLPTMDQLKKDPQGFSERLKEFQKLRENIDAEDGLTGPGAPSSDAIDIAREAVAHHDPQQAPTAAAVDDAPLEHSRKAASSAESAASIMAGLSLTQQVQKAQAAKRLAEQEEVDEIVQPAEPHLDLPMPFPPPQGQAGTPIAAPTAQRSRSTLPDQYATSRSQSETPESSTVQPPPLAPWARDHVSESHKGPSLKEIQEVEAKKAAKAEEVALAARKAMAEQEAALLREREKAAATVAPGLPTSSTWAASSPTVAGSSSPWSKPGAASKPTVHGVASGSSTHSAAEKKKTLADIQREEEARKQKSKELASLSPASPAHSGTGKRYADLASKVQASTPTSQTSASASPVPAAPVGSGWATVGAGGKVKTPSGPSVSRSASTSSPAVKTAPTLPPMPRAASKQVSGAATAKLDIGGVAMEEFNKWLHRELGRGITSGIDLDGFVDSLLQLPLDLTIISEAVYASSKTMDGRHFAEEFIRRKKLAEKGVVEKQAVPLTSGDSKSSGGWNEVAKKGSSSSSSHQKEESMPAGFKMELEALVSNGRYAEVLVHEDARALLQDFVNSQLNSVGKGEAPKKHNLDAGSAALYVGIAALNAFLQSNVTGPVLESAQKVEKLLGALQDSTNGTVDGAATSLRRSCLSSLDVDGISVYQYIQHIELFCLARWVFVAHMSDDNASTLSGPRQDIDSDPAGQSLAWMRLRIHTWHYKLLTEPNQGPGSVFNKMTQWSELPSLQEQILECLDAVEKEVLDGDEQAGDNATWSRKSQVQFLLEKMNVYAMIGLDAQAQEALDAAAKRHLPQALQLNNDTLLETIDFSGAKVSNGEAAADIPGSLRDLFPDNQPPLSPLDQIILLSAATLKDAFSPADSLTLEEILPYATRVLLDKATNWQIYSQALIVRSRIEMHRSRTVERGVLQMQAVVDQVVVDTSAEAETTNDDSTVTIPAIEISTPAGDTHSNKPTSFFPAAKQSEQAPPQERLRYISMLSTPPRWHLESELAFSWAGVGSLVSALEIFKRLRLWAEVALCLASNSAFDDEGGRGSGGEEKARALIRWQLFKASDAAREPAGGEDGKDVDVLALRATDFYGPERDPAPANAPRLFCILGDIEAEPKHYERGWELSKHHYSRAKRSLGEHYLQQHDWERARDAYKDAVSVNRLNPQMWSRLGDIHLRMGVFSEAAEAFNRAIAAAGEAVGGEDARTWSNLGSALYSLYTEGIKEQPEAKRDDEEEDTGNGEAAKGKRDPAIFLLQALSAYKRGAAIARENWRIWDNVVTLASRVRPPAVGDIVIAVRNILSIRATEEAVDADVVRLLLHEAVLPKPKPAGGVPGRGTMEKAVCELVEIEIVPLITTRSELWELVTRERVWRGDLAGAIDAAEKGWRAATGGVSVGSSLGAAAVRTGGGGGSSSDEARNWLENAEAWDSVVARTDELVSILENYGPDVPTVGSRWKIKARSALRSVMSKGKDQWEGSSGWSTLEGLLEGLK</sequence>
<dbReference type="InterPro" id="IPR044244">
    <property type="entry name" value="TTC27/Emw1"/>
</dbReference>
<gene>
    <name evidence="7" type="ORF">CMQ_2166</name>
</gene>
<feature type="compositionally biased region" description="Polar residues" evidence="5">
    <location>
        <begin position="49"/>
        <end position="63"/>
    </location>
</feature>
<dbReference type="SUPFAM" id="SSF48452">
    <property type="entry name" value="TPR-like"/>
    <property type="match status" value="1"/>
</dbReference>
<dbReference type="InParanoid" id="F0XIT8"/>
<keyword evidence="2 3" id="KW-0802">TPR repeat</keyword>
<feature type="compositionally biased region" description="Basic and acidic residues" evidence="5">
    <location>
        <begin position="1141"/>
        <end position="1150"/>
    </location>
</feature>
<feature type="compositionally biased region" description="Basic and acidic residues" evidence="5">
    <location>
        <begin position="1244"/>
        <end position="1267"/>
    </location>
</feature>
<dbReference type="OrthoDB" id="1936594at2759"/>
<feature type="compositionally biased region" description="Low complexity" evidence="5">
    <location>
        <begin position="11"/>
        <end position="21"/>
    </location>
</feature>
<dbReference type="InterPro" id="IPR035445">
    <property type="entry name" value="GYF-like_dom_sf"/>
</dbReference>
<feature type="compositionally biased region" description="Basic and acidic residues" evidence="5">
    <location>
        <begin position="366"/>
        <end position="376"/>
    </location>
</feature>
<feature type="compositionally biased region" description="Basic and acidic residues" evidence="5">
    <location>
        <begin position="322"/>
        <end position="335"/>
    </location>
</feature>
<reference evidence="7 8" key="1">
    <citation type="journal article" date="2011" name="Proc. Natl. Acad. Sci. U.S.A.">
        <title>Genome and transcriptome analyses of the mountain pine beetle-fungal symbiont Grosmannia clavigera, a lodgepole pine pathogen.</title>
        <authorList>
            <person name="DiGuistini S."/>
            <person name="Wang Y."/>
            <person name="Liao N.Y."/>
            <person name="Taylor G."/>
            <person name="Tanguay P."/>
            <person name="Feau N."/>
            <person name="Henrissat B."/>
            <person name="Chan S.K."/>
            <person name="Hesse-Orce U."/>
            <person name="Alamouti S.M."/>
            <person name="Tsui C.K.M."/>
            <person name="Docking R.T."/>
            <person name="Levasseur A."/>
            <person name="Haridas S."/>
            <person name="Robertson G."/>
            <person name="Birol I."/>
            <person name="Holt R.A."/>
            <person name="Marra M.A."/>
            <person name="Hamelin R.C."/>
            <person name="Hirst M."/>
            <person name="Jones S.J.M."/>
            <person name="Bohlmann J."/>
            <person name="Breuil C."/>
        </authorList>
    </citation>
    <scope>NUCLEOTIDE SEQUENCE [LARGE SCALE GENOMIC DNA]</scope>
    <source>
        <strain evidence="8">kw1407 / UAMH 11150</strain>
    </source>
</reference>
<feature type="region of interest" description="Disordered" evidence="5">
    <location>
        <begin position="172"/>
        <end position="298"/>
    </location>
</feature>
<feature type="region of interest" description="Disordered" evidence="5">
    <location>
        <begin position="841"/>
        <end position="872"/>
    </location>
</feature>
<keyword evidence="4" id="KW-0175">Coiled coil</keyword>
<dbReference type="EMBL" id="GL629782">
    <property type="protein sequence ID" value="EFX02117.1"/>
    <property type="molecule type" value="Genomic_DNA"/>
</dbReference>
<protein>
    <submittedName>
        <fullName evidence="7">Gyf domain containing protein</fullName>
    </submittedName>
</protein>
<keyword evidence="8" id="KW-1185">Reference proteome</keyword>
<dbReference type="InterPro" id="IPR019734">
    <property type="entry name" value="TPR_rpt"/>
</dbReference>
<evidence type="ECO:0000256" key="5">
    <source>
        <dbReference type="SAM" id="MobiDB-lite"/>
    </source>
</evidence>
<dbReference type="SUPFAM" id="SSF55277">
    <property type="entry name" value="GYF domain"/>
    <property type="match status" value="1"/>
</dbReference>
<dbReference type="eggNOG" id="KOG1128">
    <property type="taxonomic scope" value="Eukaryota"/>
</dbReference>
<dbReference type="SMART" id="SM00028">
    <property type="entry name" value="TPR"/>
    <property type="match status" value="2"/>
</dbReference>
<dbReference type="Proteomes" id="UP000007796">
    <property type="component" value="Unassembled WGS sequence"/>
</dbReference>
<dbReference type="Gene3D" id="1.25.40.10">
    <property type="entry name" value="Tetratricopeptide repeat domain"/>
    <property type="match status" value="1"/>
</dbReference>
<proteinExistence type="predicted"/>
<evidence type="ECO:0000256" key="2">
    <source>
        <dbReference type="ARBA" id="ARBA00022803"/>
    </source>
</evidence>
<feature type="compositionally biased region" description="Low complexity" evidence="5">
    <location>
        <begin position="1268"/>
        <end position="1277"/>
    </location>
</feature>
<evidence type="ECO:0000259" key="6">
    <source>
        <dbReference type="PROSITE" id="PS50829"/>
    </source>
</evidence>
<dbReference type="Pfam" id="PF13432">
    <property type="entry name" value="TPR_16"/>
    <property type="match status" value="1"/>
</dbReference>
<dbReference type="eggNOG" id="KOG1862">
    <property type="taxonomic scope" value="Eukaryota"/>
</dbReference>
<dbReference type="RefSeq" id="XP_014171599.1">
    <property type="nucleotide sequence ID" value="XM_014316124.1"/>
</dbReference>
<dbReference type="STRING" id="655863.F0XIT8"/>
<feature type="repeat" description="TPR" evidence="3">
    <location>
        <begin position="2081"/>
        <end position="2114"/>
    </location>
</feature>
<evidence type="ECO:0000256" key="4">
    <source>
        <dbReference type="SAM" id="Coils"/>
    </source>
</evidence>
<evidence type="ECO:0000313" key="7">
    <source>
        <dbReference type="EMBL" id="EFX02117.1"/>
    </source>
</evidence>
<dbReference type="PROSITE" id="PS50829">
    <property type="entry name" value="GYF"/>
    <property type="match status" value="1"/>
</dbReference>
<dbReference type="InterPro" id="IPR003169">
    <property type="entry name" value="GYF"/>
</dbReference>
<feature type="domain" description="GYF" evidence="6">
    <location>
        <begin position="709"/>
        <end position="757"/>
    </location>
</feature>
<feature type="region of interest" description="Disordered" evidence="5">
    <location>
        <begin position="318"/>
        <end position="454"/>
    </location>
</feature>
<feature type="compositionally biased region" description="Low complexity" evidence="5">
    <location>
        <begin position="1292"/>
        <end position="1313"/>
    </location>
</feature>
<keyword evidence="1" id="KW-0677">Repeat</keyword>
<dbReference type="Pfam" id="PF02213">
    <property type="entry name" value="GYF"/>
    <property type="match status" value="1"/>
</dbReference>
<dbReference type="HOGENOM" id="CLU_228970_0_0_1"/>
<feature type="region of interest" description="Disordered" evidence="5">
    <location>
        <begin position="2174"/>
        <end position="2194"/>
    </location>
</feature>